<sequence length="144" mass="16243">MRLFFLHLDPHQASQSTASAASVPKSTTASYQPSLKPQPASKSEPQEFATPGACKKLDCKGRPCAKCHQCRDWHFSGDQATWNWIQNCKNWDSKDWKRWNNDRIYNLFSKRDGATCLLLGLLLGGLYYDGLLDGGLHVCICELH</sequence>
<protein>
    <submittedName>
        <fullName evidence="2">Uncharacterized protein</fullName>
    </submittedName>
</protein>
<evidence type="ECO:0000313" key="2">
    <source>
        <dbReference type="EMBL" id="CAF1395358.1"/>
    </source>
</evidence>
<evidence type="ECO:0000256" key="1">
    <source>
        <dbReference type="SAM" id="MobiDB-lite"/>
    </source>
</evidence>
<feature type="region of interest" description="Disordered" evidence="1">
    <location>
        <begin position="16"/>
        <end position="48"/>
    </location>
</feature>
<dbReference type="EMBL" id="CAJNOH010005329">
    <property type="protein sequence ID" value="CAF1395358.1"/>
    <property type="molecule type" value="Genomic_DNA"/>
</dbReference>
<dbReference type="Proteomes" id="UP000663854">
    <property type="component" value="Unassembled WGS sequence"/>
</dbReference>
<dbReference type="EMBL" id="CAJNOL010006817">
    <property type="protein sequence ID" value="CAF1622137.1"/>
    <property type="molecule type" value="Genomic_DNA"/>
</dbReference>
<gene>
    <name evidence="3" type="ORF">JXQ802_LOCUS50728</name>
    <name evidence="2" type="ORF">PYM288_LOCUS34546</name>
</gene>
<feature type="compositionally biased region" description="Polar residues" evidence="1">
    <location>
        <begin position="24"/>
        <end position="43"/>
    </location>
</feature>
<proteinExistence type="predicted"/>
<accession>A0A815KF69</accession>
<dbReference type="AlphaFoldDB" id="A0A815KF69"/>
<organism evidence="2 4">
    <name type="scientific">Rotaria sordida</name>
    <dbReference type="NCBI Taxonomy" id="392033"/>
    <lineage>
        <taxon>Eukaryota</taxon>
        <taxon>Metazoa</taxon>
        <taxon>Spiralia</taxon>
        <taxon>Gnathifera</taxon>
        <taxon>Rotifera</taxon>
        <taxon>Eurotatoria</taxon>
        <taxon>Bdelloidea</taxon>
        <taxon>Philodinida</taxon>
        <taxon>Philodinidae</taxon>
        <taxon>Rotaria</taxon>
    </lineage>
</organism>
<evidence type="ECO:0000313" key="3">
    <source>
        <dbReference type="EMBL" id="CAF1622137.1"/>
    </source>
</evidence>
<comment type="caution">
    <text evidence="2">The sequence shown here is derived from an EMBL/GenBank/DDBJ whole genome shotgun (WGS) entry which is preliminary data.</text>
</comment>
<evidence type="ECO:0000313" key="5">
    <source>
        <dbReference type="Proteomes" id="UP000663870"/>
    </source>
</evidence>
<evidence type="ECO:0000313" key="4">
    <source>
        <dbReference type="Proteomes" id="UP000663854"/>
    </source>
</evidence>
<dbReference type="Proteomes" id="UP000663870">
    <property type="component" value="Unassembled WGS sequence"/>
</dbReference>
<keyword evidence="5" id="KW-1185">Reference proteome</keyword>
<reference evidence="2" key="1">
    <citation type="submission" date="2021-02" db="EMBL/GenBank/DDBJ databases">
        <authorList>
            <person name="Nowell W R."/>
        </authorList>
    </citation>
    <scope>NUCLEOTIDE SEQUENCE</scope>
</reference>
<name>A0A815KF69_9BILA</name>